<dbReference type="InterPro" id="IPR013341">
    <property type="entry name" value="Mandelate_racemase_N_dom"/>
</dbReference>
<dbReference type="InterPro" id="IPR046945">
    <property type="entry name" value="RHMD-like"/>
</dbReference>
<comment type="cofactor">
    <cofactor evidence="1">
        <name>Mg(2+)</name>
        <dbReference type="ChEBI" id="CHEBI:18420"/>
    </cofactor>
</comment>
<dbReference type="Gene3D" id="3.30.390.10">
    <property type="entry name" value="Enolase-like, N-terminal domain"/>
    <property type="match status" value="1"/>
</dbReference>
<dbReference type="STRING" id="1293891.TMES_16715"/>
<dbReference type="GO" id="GO:0000287">
    <property type="term" value="F:magnesium ion binding"/>
    <property type="evidence" value="ECO:0007669"/>
    <property type="project" value="TreeGrafter"/>
</dbReference>
<dbReference type="InterPro" id="IPR013342">
    <property type="entry name" value="Mandelate_racemase_C"/>
</dbReference>
<dbReference type="Pfam" id="PF13378">
    <property type="entry name" value="MR_MLE_C"/>
    <property type="match status" value="1"/>
</dbReference>
<dbReference type="SUPFAM" id="SSF51604">
    <property type="entry name" value="Enolase C-terminal domain-like"/>
    <property type="match status" value="1"/>
</dbReference>
<evidence type="ECO:0000313" key="6">
    <source>
        <dbReference type="Proteomes" id="UP000193391"/>
    </source>
</evidence>
<dbReference type="Proteomes" id="UP000193391">
    <property type="component" value="Unassembled WGS sequence"/>
</dbReference>
<comment type="caution">
    <text evidence="5">The sequence shown here is derived from an EMBL/GenBank/DDBJ whole genome shotgun (WGS) entry which is preliminary data.</text>
</comment>
<dbReference type="PANTHER" id="PTHR13794:SF58">
    <property type="entry name" value="MITOCHONDRIAL ENOLASE SUPERFAMILY MEMBER 1"/>
    <property type="match status" value="1"/>
</dbReference>
<dbReference type="EMBL" id="JFKA01000009">
    <property type="protein sequence ID" value="OSQ36723.1"/>
    <property type="molecule type" value="Genomic_DNA"/>
</dbReference>
<evidence type="ECO:0000259" key="4">
    <source>
        <dbReference type="SMART" id="SM00922"/>
    </source>
</evidence>
<dbReference type="GO" id="GO:0016052">
    <property type="term" value="P:carbohydrate catabolic process"/>
    <property type="evidence" value="ECO:0007669"/>
    <property type="project" value="TreeGrafter"/>
</dbReference>
<evidence type="ECO:0000256" key="3">
    <source>
        <dbReference type="ARBA" id="ARBA00022842"/>
    </source>
</evidence>
<sequence>MKITALKTFILHVPVTRNGVSDSTHTLTHWGAPGVMIETDAGIIGYGYSGTHAHLPTDRLITQCIETCFADLIIGRNPLEVTALWREMERFPPVQWVGRGGITHLALGAIDVALWDIKSKASGMPLWQEMGGNARKIGAYNTDGGWLNWPMETLIDDCRRLVQDDGYTGVKIKVGSPNLSTDIKRLEAVRKAIGPDVTLAVDANGLMDLPTAMRFGKYLADTDVMWFEEPLWYDDVFSHKRLAESISTPIALGEQLYLPHNFATFIEAGALHYAQPDVARLGGITPWIQVADMALNYGLPVVSHVGDMMQTHIHTAIGHPSNTMLEYIPWLRECFTDPATVKDGYFLVPQQPGAGTTLRDDALDRFGVA</sequence>
<proteinExistence type="predicted"/>
<name>A0A1Y2KWZ1_9PROT</name>
<keyword evidence="3" id="KW-0460">Magnesium</keyword>
<keyword evidence="2" id="KW-0479">Metal-binding</keyword>
<evidence type="ECO:0000313" key="5">
    <source>
        <dbReference type="EMBL" id="OSQ36723.1"/>
    </source>
</evidence>
<dbReference type="InterPro" id="IPR036849">
    <property type="entry name" value="Enolase-like_C_sf"/>
</dbReference>
<dbReference type="Gene3D" id="3.20.20.120">
    <property type="entry name" value="Enolase-like C-terminal domain"/>
    <property type="match status" value="1"/>
</dbReference>
<evidence type="ECO:0000256" key="2">
    <source>
        <dbReference type="ARBA" id="ARBA00022723"/>
    </source>
</evidence>
<gene>
    <name evidence="5" type="ORF">TMES_16715</name>
</gene>
<dbReference type="SMART" id="SM00922">
    <property type="entry name" value="MR_MLE"/>
    <property type="match status" value="1"/>
</dbReference>
<dbReference type="SFLD" id="SFLDG00179">
    <property type="entry name" value="mandelate_racemase"/>
    <property type="match status" value="1"/>
</dbReference>
<reference evidence="5 6" key="1">
    <citation type="submission" date="2014-03" db="EMBL/GenBank/DDBJ databases">
        <title>The draft genome sequence of Thalassospira mesophila JCM 18969.</title>
        <authorList>
            <person name="Lai Q."/>
            <person name="Shao Z."/>
        </authorList>
    </citation>
    <scope>NUCLEOTIDE SEQUENCE [LARGE SCALE GENOMIC DNA]</scope>
    <source>
        <strain evidence="5 6">JCM 18969</strain>
    </source>
</reference>
<dbReference type="InterPro" id="IPR029017">
    <property type="entry name" value="Enolase-like_N"/>
</dbReference>
<dbReference type="RefSeq" id="WP_085584656.1">
    <property type="nucleotide sequence ID" value="NZ_JFKA01000009.1"/>
</dbReference>
<dbReference type="PANTHER" id="PTHR13794">
    <property type="entry name" value="ENOLASE SUPERFAMILY, MANDELATE RACEMASE"/>
    <property type="match status" value="1"/>
</dbReference>
<organism evidence="5 6">
    <name type="scientific">Thalassospira mesophila</name>
    <dbReference type="NCBI Taxonomy" id="1293891"/>
    <lineage>
        <taxon>Bacteria</taxon>
        <taxon>Pseudomonadati</taxon>
        <taxon>Pseudomonadota</taxon>
        <taxon>Alphaproteobacteria</taxon>
        <taxon>Rhodospirillales</taxon>
        <taxon>Thalassospiraceae</taxon>
        <taxon>Thalassospira</taxon>
    </lineage>
</organism>
<dbReference type="GO" id="GO:0016836">
    <property type="term" value="F:hydro-lyase activity"/>
    <property type="evidence" value="ECO:0007669"/>
    <property type="project" value="TreeGrafter"/>
</dbReference>
<dbReference type="AlphaFoldDB" id="A0A1Y2KWZ1"/>
<dbReference type="SFLD" id="SFLDS00001">
    <property type="entry name" value="Enolase"/>
    <property type="match status" value="1"/>
</dbReference>
<dbReference type="InterPro" id="IPR029065">
    <property type="entry name" value="Enolase_C-like"/>
</dbReference>
<dbReference type="SUPFAM" id="SSF54826">
    <property type="entry name" value="Enolase N-terminal domain-like"/>
    <property type="match status" value="1"/>
</dbReference>
<dbReference type="Pfam" id="PF02746">
    <property type="entry name" value="MR_MLE_N"/>
    <property type="match status" value="1"/>
</dbReference>
<dbReference type="OrthoDB" id="5290054at2"/>
<evidence type="ECO:0000256" key="1">
    <source>
        <dbReference type="ARBA" id="ARBA00001946"/>
    </source>
</evidence>
<accession>A0A1Y2KWZ1</accession>
<feature type="domain" description="Mandelate racemase/muconate lactonizing enzyme C-terminal" evidence="4">
    <location>
        <begin position="151"/>
        <end position="249"/>
    </location>
</feature>
<keyword evidence="6" id="KW-1185">Reference proteome</keyword>
<protein>
    <submittedName>
        <fullName evidence="5">Mandelate racemase</fullName>
    </submittedName>
</protein>
<dbReference type="CDD" id="cd03316">
    <property type="entry name" value="MR_like"/>
    <property type="match status" value="1"/>
</dbReference>